<dbReference type="EMBL" id="CADEAL010004025">
    <property type="protein sequence ID" value="CAB1449735.1"/>
    <property type="molecule type" value="Genomic_DNA"/>
</dbReference>
<evidence type="ECO:0000313" key="4">
    <source>
        <dbReference type="EMBL" id="CAB1449735.1"/>
    </source>
</evidence>
<keyword evidence="1" id="KW-1015">Disulfide bond</keyword>
<organism evidence="4 5">
    <name type="scientific">Pleuronectes platessa</name>
    <name type="common">European plaice</name>
    <dbReference type="NCBI Taxonomy" id="8262"/>
    <lineage>
        <taxon>Eukaryota</taxon>
        <taxon>Metazoa</taxon>
        <taxon>Chordata</taxon>
        <taxon>Craniata</taxon>
        <taxon>Vertebrata</taxon>
        <taxon>Euteleostomi</taxon>
        <taxon>Actinopterygii</taxon>
        <taxon>Neopterygii</taxon>
        <taxon>Teleostei</taxon>
        <taxon>Neoteleostei</taxon>
        <taxon>Acanthomorphata</taxon>
        <taxon>Carangaria</taxon>
        <taxon>Pleuronectiformes</taxon>
        <taxon>Pleuronectoidei</taxon>
        <taxon>Pleuronectidae</taxon>
        <taxon>Pleuronectes</taxon>
    </lineage>
</organism>
<name>A0A9N7VHG0_PLEPL</name>
<accession>A0A9N7VHG0</accession>
<dbReference type="AlphaFoldDB" id="A0A9N7VHG0"/>
<feature type="domain" description="EGF-like" evidence="3">
    <location>
        <begin position="1"/>
        <end position="16"/>
    </location>
</feature>
<feature type="disulfide bond" evidence="1">
    <location>
        <begin position="6"/>
        <end position="15"/>
    </location>
</feature>
<dbReference type="PROSITE" id="PS50026">
    <property type="entry name" value="EGF_3"/>
    <property type="match status" value="1"/>
</dbReference>
<comment type="caution">
    <text evidence="4">The sequence shown here is derived from an EMBL/GenBank/DDBJ whole genome shotgun (WGS) entry which is preliminary data.</text>
</comment>
<sequence length="104" mass="10650">MGRCLCPPPLTGPRCTANRSVPAPMFPPSSNNQESSDMEVGREGGGGDAPPERSSECMGGGQTKVRDINTMSEAEPSGVCSDCGVLAMSPAPPAAMLNEALVEL</sequence>
<feature type="compositionally biased region" description="Pro residues" evidence="2">
    <location>
        <begin position="1"/>
        <end position="11"/>
    </location>
</feature>
<dbReference type="Proteomes" id="UP001153269">
    <property type="component" value="Unassembled WGS sequence"/>
</dbReference>
<comment type="caution">
    <text evidence="1">Lacks conserved residue(s) required for the propagation of feature annotation.</text>
</comment>
<evidence type="ECO:0000256" key="2">
    <source>
        <dbReference type="SAM" id="MobiDB-lite"/>
    </source>
</evidence>
<keyword evidence="1" id="KW-0245">EGF-like domain</keyword>
<evidence type="ECO:0000313" key="5">
    <source>
        <dbReference type="Proteomes" id="UP001153269"/>
    </source>
</evidence>
<evidence type="ECO:0000259" key="3">
    <source>
        <dbReference type="PROSITE" id="PS50026"/>
    </source>
</evidence>
<dbReference type="InterPro" id="IPR000742">
    <property type="entry name" value="EGF"/>
</dbReference>
<keyword evidence="5" id="KW-1185">Reference proteome</keyword>
<proteinExistence type="predicted"/>
<gene>
    <name evidence="4" type="ORF">PLEPLA_LOCUS37420</name>
</gene>
<dbReference type="PROSITE" id="PS00022">
    <property type="entry name" value="EGF_1"/>
    <property type="match status" value="1"/>
</dbReference>
<reference evidence="4" key="1">
    <citation type="submission" date="2020-03" db="EMBL/GenBank/DDBJ databases">
        <authorList>
            <person name="Weist P."/>
        </authorList>
    </citation>
    <scope>NUCLEOTIDE SEQUENCE</scope>
</reference>
<protein>
    <recommendedName>
        <fullName evidence="3">EGF-like domain-containing protein</fullName>
    </recommendedName>
</protein>
<evidence type="ECO:0000256" key="1">
    <source>
        <dbReference type="PROSITE-ProRule" id="PRU00076"/>
    </source>
</evidence>
<feature type="region of interest" description="Disordered" evidence="2">
    <location>
        <begin position="1"/>
        <end position="62"/>
    </location>
</feature>